<gene>
    <name evidence="3" type="ORF">C8A04DRAFT_26795</name>
</gene>
<feature type="region of interest" description="Disordered" evidence="1">
    <location>
        <begin position="1"/>
        <end position="216"/>
    </location>
</feature>
<dbReference type="AlphaFoldDB" id="A0AAN6ZPJ7"/>
<accession>A0AAN6ZPJ7</accession>
<dbReference type="InterPro" id="IPR038988">
    <property type="entry name" value="Sas4"/>
</dbReference>
<name>A0AAN6ZPJ7_9PEZI</name>
<dbReference type="Proteomes" id="UP001302676">
    <property type="component" value="Unassembled WGS sequence"/>
</dbReference>
<feature type="compositionally biased region" description="Basic and acidic residues" evidence="1">
    <location>
        <begin position="51"/>
        <end position="70"/>
    </location>
</feature>
<dbReference type="GO" id="GO:0033255">
    <property type="term" value="C:SAS acetyltransferase complex"/>
    <property type="evidence" value="ECO:0007669"/>
    <property type="project" value="InterPro"/>
</dbReference>
<sequence length="658" mass="72740">MALTASMTRSRRSEGLALPTPKVANGTGALGSAKTPYIAPPPPRPSNPRKRQLDPSSAERDQRDTHDDTGNRSAPAKKARTSRLTSEISVEIPAKLSSAHGRSLRDHVVNNNAAATDATSKYRPTTTTAVEPPKPAGAAPKNARAPPSTSAANAPKAAHASTQQQQPQQEKVPKYKTKVVNGLKHELDRLQPSTSDATVASSSTQDQGRKLRSQEATRFKSELSAYFPEYDEVIGNDPMQTHLLDVDTPIVIIPETQPQQTSTQPHQDPPQPTEYPIHSYGDELYTNLHDAQRIDFSFLTKSPGGTGTNDWTSHNNASSTGANANAAAEAEEADPLPDSLFAPAHKKAERMERSIRNTEKGRAQHEKDQIIRLLDGLQGHDWLRVMGVSGVTETKKRSFEPARDYFIRGCESILDKFRRWAKEEKRRKAETLKRRRRDRSSGGGDEEETRGREGSEVSEATSRHRSQSSRSRSARSRSVRSQTADSYDEGRYDEDEDEPHDENDVEASAAKQLREEALAAVAKKRGGRGTKTTASSSKPAGATKKRAPTRRKPTATANKKTSKSTSSAVHDAPDTDPHDHEPLPELPAKEFTSFFAKKYQRDAALNKGRRRGGRNVLAWGHPVPDMEEAEFQLPSELLDQETLSMHARRRRRDKRRKT</sequence>
<reference evidence="3" key="1">
    <citation type="journal article" date="2023" name="Mol. Phylogenet. Evol.">
        <title>Genome-scale phylogeny and comparative genomics of the fungal order Sordariales.</title>
        <authorList>
            <person name="Hensen N."/>
            <person name="Bonometti L."/>
            <person name="Westerberg I."/>
            <person name="Brannstrom I.O."/>
            <person name="Guillou S."/>
            <person name="Cros-Aarteil S."/>
            <person name="Calhoun S."/>
            <person name="Haridas S."/>
            <person name="Kuo A."/>
            <person name="Mondo S."/>
            <person name="Pangilinan J."/>
            <person name="Riley R."/>
            <person name="LaButti K."/>
            <person name="Andreopoulos B."/>
            <person name="Lipzen A."/>
            <person name="Chen C."/>
            <person name="Yan M."/>
            <person name="Daum C."/>
            <person name="Ng V."/>
            <person name="Clum A."/>
            <person name="Steindorff A."/>
            <person name="Ohm R.A."/>
            <person name="Martin F."/>
            <person name="Silar P."/>
            <person name="Natvig D.O."/>
            <person name="Lalanne C."/>
            <person name="Gautier V."/>
            <person name="Ament-Velasquez S.L."/>
            <person name="Kruys A."/>
            <person name="Hutchinson M.I."/>
            <person name="Powell A.J."/>
            <person name="Barry K."/>
            <person name="Miller A.N."/>
            <person name="Grigoriev I.V."/>
            <person name="Debuchy R."/>
            <person name="Gladieux P."/>
            <person name="Hiltunen Thoren M."/>
            <person name="Johannesson H."/>
        </authorList>
    </citation>
    <scope>NUCLEOTIDE SEQUENCE</scope>
    <source>
        <strain evidence="3">CBS 141.50</strain>
    </source>
</reference>
<evidence type="ECO:0000256" key="1">
    <source>
        <dbReference type="SAM" id="MobiDB-lite"/>
    </source>
</evidence>
<feature type="compositionally biased region" description="Low complexity" evidence="1">
    <location>
        <begin position="554"/>
        <end position="568"/>
    </location>
</feature>
<dbReference type="PANTHER" id="PTHR38422">
    <property type="entry name" value="SOMETHING ABOUT SILENCING PROTEIN 4"/>
    <property type="match status" value="1"/>
</dbReference>
<feature type="compositionally biased region" description="Acidic residues" evidence="1">
    <location>
        <begin position="491"/>
        <end position="505"/>
    </location>
</feature>
<evidence type="ECO:0000313" key="3">
    <source>
        <dbReference type="EMBL" id="KAK4145538.1"/>
    </source>
</evidence>
<dbReference type="GO" id="GO:0004402">
    <property type="term" value="F:histone acetyltransferase activity"/>
    <property type="evidence" value="ECO:0007669"/>
    <property type="project" value="TreeGrafter"/>
</dbReference>
<feature type="compositionally biased region" description="Low complexity" evidence="1">
    <location>
        <begin position="193"/>
        <end position="204"/>
    </location>
</feature>
<dbReference type="GeneID" id="87816659"/>
<proteinExistence type="predicted"/>
<feature type="region of interest" description="Disordered" evidence="1">
    <location>
        <begin position="638"/>
        <end position="658"/>
    </location>
</feature>
<evidence type="ECO:0000259" key="2">
    <source>
        <dbReference type="Pfam" id="PF15460"/>
    </source>
</evidence>
<feature type="compositionally biased region" description="Basic and acidic residues" evidence="1">
    <location>
        <begin position="571"/>
        <end position="583"/>
    </location>
</feature>
<organism evidence="3 4">
    <name type="scientific">Dichotomopilus funicola</name>
    <dbReference type="NCBI Taxonomy" id="1934379"/>
    <lineage>
        <taxon>Eukaryota</taxon>
        <taxon>Fungi</taxon>
        <taxon>Dikarya</taxon>
        <taxon>Ascomycota</taxon>
        <taxon>Pezizomycotina</taxon>
        <taxon>Sordariomycetes</taxon>
        <taxon>Sordariomycetidae</taxon>
        <taxon>Sordariales</taxon>
        <taxon>Chaetomiaceae</taxon>
        <taxon>Dichotomopilus</taxon>
    </lineage>
</organism>
<dbReference type="PANTHER" id="PTHR38422:SF1">
    <property type="entry name" value="SOMETHING ABOUT SILENCING PROTEIN 4"/>
    <property type="match status" value="1"/>
</dbReference>
<feature type="compositionally biased region" description="Basic residues" evidence="1">
    <location>
        <begin position="543"/>
        <end position="553"/>
    </location>
</feature>
<feature type="region of interest" description="Disordered" evidence="1">
    <location>
        <begin position="306"/>
        <end position="338"/>
    </location>
</feature>
<dbReference type="InterPro" id="IPR029184">
    <property type="entry name" value="Sas4_dom"/>
</dbReference>
<feature type="compositionally biased region" description="Basic residues" evidence="1">
    <location>
        <begin position="463"/>
        <end position="478"/>
    </location>
</feature>
<feature type="compositionally biased region" description="Polar residues" evidence="1">
    <location>
        <begin position="308"/>
        <end position="321"/>
    </location>
</feature>
<dbReference type="EMBL" id="MU853568">
    <property type="protein sequence ID" value="KAK4145538.1"/>
    <property type="molecule type" value="Genomic_DNA"/>
</dbReference>
<feature type="compositionally biased region" description="Basic residues" evidence="1">
    <location>
        <begin position="646"/>
        <end position="658"/>
    </location>
</feature>
<reference evidence="3" key="2">
    <citation type="submission" date="2023-05" db="EMBL/GenBank/DDBJ databases">
        <authorList>
            <consortium name="Lawrence Berkeley National Laboratory"/>
            <person name="Steindorff A."/>
            <person name="Hensen N."/>
            <person name="Bonometti L."/>
            <person name="Westerberg I."/>
            <person name="Brannstrom I.O."/>
            <person name="Guillou S."/>
            <person name="Cros-Aarteil S."/>
            <person name="Calhoun S."/>
            <person name="Haridas S."/>
            <person name="Kuo A."/>
            <person name="Mondo S."/>
            <person name="Pangilinan J."/>
            <person name="Riley R."/>
            <person name="Labutti K."/>
            <person name="Andreopoulos B."/>
            <person name="Lipzen A."/>
            <person name="Chen C."/>
            <person name="Yanf M."/>
            <person name="Daum C."/>
            <person name="Ng V."/>
            <person name="Clum A."/>
            <person name="Ohm R."/>
            <person name="Martin F."/>
            <person name="Silar P."/>
            <person name="Natvig D."/>
            <person name="Lalanne C."/>
            <person name="Gautier V."/>
            <person name="Ament-Velasquez S.L."/>
            <person name="Kruys A."/>
            <person name="Hutchinson M.I."/>
            <person name="Powell A.J."/>
            <person name="Barry K."/>
            <person name="Miller A.N."/>
            <person name="Grigoriev I.V."/>
            <person name="Debuchy R."/>
            <person name="Gladieux P."/>
            <person name="Thoren M.H."/>
            <person name="Johannesson H."/>
        </authorList>
    </citation>
    <scope>NUCLEOTIDE SEQUENCE</scope>
    <source>
        <strain evidence="3">CBS 141.50</strain>
    </source>
</reference>
<feature type="domain" description="Something about silencing protein 4" evidence="2">
    <location>
        <begin position="334"/>
        <end position="429"/>
    </location>
</feature>
<protein>
    <submittedName>
        <fullName evidence="3">Something about silencing, SAS, complex subunit 4-domain-containing protein</fullName>
    </submittedName>
</protein>
<feature type="region of interest" description="Disordered" evidence="1">
    <location>
        <begin position="425"/>
        <end position="591"/>
    </location>
</feature>
<comment type="caution">
    <text evidence="3">The sequence shown here is derived from an EMBL/GenBank/DDBJ whole genome shotgun (WGS) entry which is preliminary data.</text>
</comment>
<dbReference type="RefSeq" id="XP_062638909.1">
    <property type="nucleotide sequence ID" value="XM_062780046.1"/>
</dbReference>
<feature type="compositionally biased region" description="Basic and acidic residues" evidence="1">
    <location>
        <begin position="207"/>
        <end position="216"/>
    </location>
</feature>
<evidence type="ECO:0000313" key="4">
    <source>
        <dbReference type="Proteomes" id="UP001302676"/>
    </source>
</evidence>
<dbReference type="Pfam" id="PF15460">
    <property type="entry name" value="SAS4"/>
    <property type="match status" value="1"/>
</dbReference>
<feature type="compositionally biased region" description="Low complexity" evidence="1">
    <location>
        <begin position="136"/>
        <end position="169"/>
    </location>
</feature>
<feature type="compositionally biased region" description="Polar residues" evidence="1">
    <location>
        <begin position="117"/>
        <end position="128"/>
    </location>
</feature>
<keyword evidence="4" id="KW-1185">Reference proteome</keyword>